<evidence type="ECO:0000256" key="6">
    <source>
        <dbReference type="ARBA" id="ARBA00023012"/>
    </source>
</evidence>
<evidence type="ECO:0000313" key="13">
    <source>
        <dbReference type="Proteomes" id="UP001148203"/>
    </source>
</evidence>
<dbReference type="InterPro" id="IPR008207">
    <property type="entry name" value="Sig_transdc_His_kin_Hpt_dom"/>
</dbReference>
<dbReference type="SMART" id="SM00073">
    <property type="entry name" value="HPT"/>
    <property type="match status" value="1"/>
</dbReference>
<dbReference type="SUPFAM" id="SSF50341">
    <property type="entry name" value="CheW-like"/>
    <property type="match status" value="1"/>
</dbReference>
<dbReference type="InterPro" id="IPR051315">
    <property type="entry name" value="Bact_Chemotaxis_CheA"/>
</dbReference>
<feature type="compositionally biased region" description="Acidic residues" evidence="8">
    <location>
        <begin position="141"/>
        <end position="153"/>
    </location>
</feature>
<evidence type="ECO:0000256" key="1">
    <source>
        <dbReference type="ARBA" id="ARBA00000085"/>
    </source>
</evidence>
<dbReference type="CDD" id="cd00731">
    <property type="entry name" value="CheA_reg"/>
    <property type="match status" value="1"/>
</dbReference>
<evidence type="ECO:0000259" key="9">
    <source>
        <dbReference type="PROSITE" id="PS50109"/>
    </source>
</evidence>
<dbReference type="InterPro" id="IPR004358">
    <property type="entry name" value="Sig_transdc_His_kin-like_C"/>
</dbReference>
<dbReference type="Pfam" id="PF02895">
    <property type="entry name" value="H-kinase_dim"/>
    <property type="match status" value="1"/>
</dbReference>
<protein>
    <recommendedName>
        <fullName evidence="2">histidine kinase</fullName>
        <ecNumber evidence="2">2.7.13.3</ecNumber>
    </recommendedName>
</protein>
<dbReference type="SUPFAM" id="SSF47384">
    <property type="entry name" value="Homodimeric domain of signal transducing histidine kinase"/>
    <property type="match status" value="1"/>
</dbReference>
<dbReference type="InterPro" id="IPR002545">
    <property type="entry name" value="CheW-lke_dom"/>
</dbReference>
<evidence type="ECO:0000256" key="5">
    <source>
        <dbReference type="ARBA" id="ARBA00022777"/>
    </source>
</evidence>
<evidence type="ECO:0000256" key="4">
    <source>
        <dbReference type="ARBA" id="ARBA00022679"/>
    </source>
</evidence>
<comment type="catalytic activity">
    <reaction evidence="1">
        <text>ATP + protein L-histidine = ADP + protein N-phospho-L-histidine.</text>
        <dbReference type="EC" id="2.7.13.3"/>
    </reaction>
</comment>
<dbReference type="Pfam" id="PF01584">
    <property type="entry name" value="CheW"/>
    <property type="match status" value="1"/>
</dbReference>
<keyword evidence="3 7" id="KW-0597">Phosphoprotein</keyword>
<dbReference type="CDD" id="cd00088">
    <property type="entry name" value="HPT"/>
    <property type="match status" value="1"/>
</dbReference>
<feature type="domain" description="CheW-like" evidence="10">
    <location>
        <begin position="606"/>
        <end position="740"/>
    </location>
</feature>
<dbReference type="PRINTS" id="PR00344">
    <property type="entry name" value="BCTRLSENSOR"/>
</dbReference>
<dbReference type="Gene3D" id="2.30.30.40">
    <property type="entry name" value="SH3 Domains"/>
    <property type="match status" value="1"/>
</dbReference>
<dbReference type="PANTHER" id="PTHR43395">
    <property type="entry name" value="SENSOR HISTIDINE KINASE CHEA"/>
    <property type="match status" value="1"/>
</dbReference>
<feature type="region of interest" description="Disordered" evidence="8">
    <location>
        <begin position="332"/>
        <end position="359"/>
    </location>
</feature>
<dbReference type="SUPFAM" id="SSF47226">
    <property type="entry name" value="Histidine-containing phosphotransfer domain, HPT domain"/>
    <property type="match status" value="1"/>
</dbReference>
<dbReference type="PROSITE" id="PS50894">
    <property type="entry name" value="HPT"/>
    <property type="match status" value="1"/>
</dbReference>
<keyword evidence="4" id="KW-0808">Transferase</keyword>
<evidence type="ECO:0000256" key="3">
    <source>
        <dbReference type="ARBA" id="ARBA00022553"/>
    </source>
</evidence>
<proteinExistence type="predicted"/>
<dbReference type="SUPFAM" id="SSF55874">
    <property type="entry name" value="ATPase domain of HSP90 chaperone/DNA topoisomerase II/histidine kinase"/>
    <property type="match status" value="1"/>
</dbReference>
<dbReference type="PANTHER" id="PTHR43395:SF1">
    <property type="entry name" value="CHEMOTAXIS PROTEIN CHEA"/>
    <property type="match status" value="1"/>
</dbReference>
<dbReference type="InterPro" id="IPR036641">
    <property type="entry name" value="HPT_dom_sf"/>
</dbReference>
<gene>
    <name evidence="12" type="ORF">M5G11_07925</name>
</gene>
<dbReference type="SMART" id="SM00260">
    <property type="entry name" value="CheW"/>
    <property type="match status" value="1"/>
</dbReference>
<dbReference type="InterPro" id="IPR036890">
    <property type="entry name" value="HATPase_C_sf"/>
</dbReference>
<dbReference type="Pfam" id="PF02518">
    <property type="entry name" value="HATPase_c"/>
    <property type="match status" value="1"/>
</dbReference>
<keyword evidence="13" id="KW-1185">Reference proteome</keyword>
<feature type="modified residue" description="Phosphohistidine" evidence="7">
    <location>
        <position position="49"/>
    </location>
</feature>
<feature type="compositionally biased region" description="Basic and acidic residues" evidence="8">
    <location>
        <begin position="347"/>
        <end position="359"/>
    </location>
</feature>
<sequence>MSFGADEEILQDFLVEAGEILEQLSEQLVELESRPDDADLLNAIFRGFHTVKGGAGFLQLHELVECCHIAENVFDILRKGERRVDAELMDVVLEALDTVNNMFGQVRERTSITPATAELLAALARLAEPASADEVAAQPEAEPEPVAEDTSGDITDSEFEQLLDSLNAVKAEAEGQAPVTADAASDEITDAEFESLLDQLHGKGQFAAGSLGTSAAPAAATPAASVASSTSDEITDDEFESLLDQLHGKGTFAADALPAATAAAAPAAASAGDEISEHEFEALLDQLHGKGKFVPDSVATASAPAAASAAAVESKPAAKPVAKPAAAPAPAKAAAPAPARQAAAPAAEKHPASEAETTVRVDTARLDEIMNMVGELVLVRNRLVRLGLNSGDEAMSKAVSNLDVVTADLQTAVMKTRMQPIKKVFGRFPRLVRDLARQLKKEINLELVGEETDLDKNLVEALADPLVHLVRNAVDHGVETPEEREASGKSRGGKVVLAAEQEGDHILLSISDDGKGMDPNVLRAKAVEKGLMDKDAADRLSESDCYNLIFAPGFSTKTEISDVSGRGVGMDVVKTKIAQLNGSINIYSAKGQGSKIVIKVPLTLAIMPTLMVMLGNQAFAFPLVNVNEIFHLDLSRTNVVDGQEVVIVRDKALPLFYLKRWLVSSAAHEEQREGHVVILSVGTQRIGFVVDQLVGQEEVVIKPLGKMLQGTPGMSGATITGDGRIALILDVPSMLKRYAARRI</sequence>
<dbReference type="EC" id="2.7.13.3" evidence="2"/>
<feature type="domain" description="Histidine kinase" evidence="9">
    <location>
        <begin position="395"/>
        <end position="604"/>
    </location>
</feature>
<evidence type="ECO:0000313" key="12">
    <source>
        <dbReference type="EMBL" id="MDD0990466.1"/>
    </source>
</evidence>
<dbReference type="SMART" id="SM01231">
    <property type="entry name" value="H-kinase_dim"/>
    <property type="match status" value="1"/>
</dbReference>
<evidence type="ECO:0000259" key="10">
    <source>
        <dbReference type="PROSITE" id="PS50851"/>
    </source>
</evidence>
<dbReference type="Gene3D" id="3.30.565.10">
    <property type="entry name" value="Histidine kinase-like ATPase, C-terminal domain"/>
    <property type="match status" value="1"/>
</dbReference>
<keyword evidence="6" id="KW-0902">Two-component regulatory system</keyword>
<accession>A0ABT5NQN9</accession>
<comment type="caution">
    <text evidence="12">The sequence shown here is derived from an EMBL/GenBank/DDBJ whole genome shotgun (WGS) entry which is preliminary data.</text>
</comment>
<feature type="domain" description="HPt" evidence="11">
    <location>
        <begin position="2"/>
        <end position="106"/>
    </location>
</feature>
<dbReference type="InterPro" id="IPR003594">
    <property type="entry name" value="HATPase_dom"/>
</dbReference>
<dbReference type="Gene3D" id="1.20.120.160">
    <property type="entry name" value="HPT domain"/>
    <property type="match status" value="1"/>
</dbReference>
<dbReference type="PROSITE" id="PS50851">
    <property type="entry name" value="CHEW"/>
    <property type="match status" value="1"/>
</dbReference>
<feature type="compositionally biased region" description="Low complexity" evidence="8">
    <location>
        <begin position="332"/>
        <end position="346"/>
    </location>
</feature>
<evidence type="ECO:0000256" key="7">
    <source>
        <dbReference type="PROSITE-ProRule" id="PRU00110"/>
    </source>
</evidence>
<feature type="compositionally biased region" description="Low complexity" evidence="8">
    <location>
        <begin position="131"/>
        <end position="140"/>
    </location>
</feature>
<evidence type="ECO:0000256" key="8">
    <source>
        <dbReference type="SAM" id="MobiDB-lite"/>
    </source>
</evidence>
<keyword evidence="5" id="KW-0418">Kinase</keyword>
<evidence type="ECO:0000256" key="2">
    <source>
        <dbReference type="ARBA" id="ARBA00012438"/>
    </source>
</evidence>
<evidence type="ECO:0000259" key="11">
    <source>
        <dbReference type="PROSITE" id="PS50894"/>
    </source>
</evidence>
<dbReference type="RefSeq" id="WP_273911061.1">
    <property type="nucleotide sequence ID" value="NZ_JAMDGX010000037.1"/>
</dbReference>
<dbReference type="PROSITE" id="PS50109">
    <property type="entry name" value="HIS_KIN"/>
    <property type="match status" value="1"/>
</dbReference>
<name>A0ABT5NQN9_9PSED</name>
<reference evidence="12 13" key="1">
    <citation type="submission" date="2022-05" db="EMBL/GenBank/DDBJ databases">
        <title>Novel Pseudomonas spp. Isolated from a Rainbow Trout Aquaculture Facility.</title>
        <authorList>
            <person name="Testerman T."/>
            <person name="Graf J."/>
        </authorList>
    </citation>
    <scope>NUCLEOTIDE SEQUENCE [LARGE SCALE GENOMIC DNA]</scope>
    <source>
        <strain evidence="12 13">ID681</strain>
    </source>
</reference>
<dbReference type="SMART" id="SM00387">
    <property type="entry name" value="HATPase_c"/>
    <property type="match status" value="1"/>
</dbReference>
<feature type="region of interest" description="Disordered" evidence="8">
    <location>
        <begin position="131"/>
        <end position="153"/>
    </location>
</feature>
<dbReference type="InterPro" id="IPR037006">
    <property type="entry name" value="CheA-like_homodim_sf"/>
</dbReference>
<dbReference type="CDD" id="cd16916">
    <property type="entry name" value="HATPase_CheA-like"/>
    <property type="match status" value="1"/>
</dbReference>
<dbReference type="InterPro" id="IPR004105">
    <property type="entry name" value="CheA-like_dim"/>
</dbReference>
<dbReference type="Proteomes" id="UP001148203">
    <property type="component" value="Unassembled WGS sequence"/>
</dbReference>
<dbReference type="InterPro" id="IPR036097">
    <property type="entry name" value="HisK_dim/P_sf"/>
</dbReference>
<dbReference type="EMBL" id="JAMDGY010000020">
    <property type="protein sequence ID" value="MDD0990466.1"/>
    <property type="molecule type" value="Genomic_DNA"/>
</dbReference>
<organism evidence="12 13">
    <name type="scientific">Pseudomonas fontis</name>
    <dbReference type="NCBI Taxonomy" id="2942633"/>
    <lineage>
        <taxon>Bacteria</taxon>
        <taxon>Pseudomonadati</taxon>
        <taxon>Pseudomonadota</taxon>
        <taxon>Gammaproteobacteria</taxon>
        <taxon>Pseudomonadales</taxon>
        <taxon>Pseudomonadaceae</taxon>
        <taxon>Pseudomonas</taxon>
    </lineage>
</organism>
<dbReference type="InterPro" id="IPR036061">
    <property type="entry name" value="CheW-like_dom_sf"/>
</dbReference>
<dbReference type="Pfam" id="PF01627">
    <property type="entry name" value="Hpt"/>
    <property type="match status" value="1"/>
</dbReference>
<dbReference type="Gene3D" id="1.10.287.560">
    <property type="entry name" value="Histidine kinase CheA-like, homodimeric domain"/>
    <property type="match status" value="1"/>
</dbReference>
<dbReference type="InterPro" id="IPR005467">
    <property type="entry name" value="His_kinase_dom"/>
</dbReference>